<evidence type="ECO:0000313" key="2">
    <source>
        <dbReference type="Proteomes" id="UP001056120"/>
    </source>
</evidence>
<name>A0ACB9D6B8_9ASTR</name>
<reference evidence="2" key="1">
    <citation type="journal article" date="2022" name="Mol. Ecol. Resour.">
        <title>The genomes of chicory, endive, great burdock and yacon provide insights into Asteraceae palaeo-polyploidization history and plant inulin production.</title>
        <authorList>
            <person name="Fan W."/>
            <person name="Wang S."/>
            <person name="Wang H."/>
            <person name="Wang A."/>
            <person name="Jiang F."/>
            <person name="Liu H."/>
            <person name="Zhao H."/>
            <person name="Xu D."/>
            <person name="Zhang Y."/>
        </authorList>
    </citation>
    <scope>NUCLEOTIDE SEQUENCE [LARGE SCALE GENOMIC DNA]</scope>
    <source>
        <strain evidence="2">cv. Yunnan</strain>
    </source>
</reference>
<dbReference type="EMBL" id="CM042037">
    <property type="protein sequence ID" value="KAI3741837.1"/>
    <property type="molecule type" value="Genomic_DNA"/>
</dbReference>
<proteinExistence type="predicted"/>
<organism evidence="1 2">
    <name type="scientific">Smallanthus sonchifolius</name>
    <dbReference type="NCBI Taxonomy" id="185202"/>
    <lineage>
        <taxon>Eukaryota</taxon>
        <taxon>Viridiplantae</taxon>
        <taxon>Streptophyta</taxon>
        <taxon>Embryophyta</taxon>
        <taxon>Tracheophyta</taxon>
        <taxon>Spermatophyta</taxon>
        <taxon>Magnoliopsida</taxon>
        <taxon>eudicotyledons</taxon>
        <taxon>Gunneridae</taxon>
        <taxon>Pentapetalae</taxon>
        <taxon>asterids</taxon>
        <taxon>campanulids</taxon>
        <taxon>Asterales</taxon>
        <taxon>Asteraceae</taxon>
        <taxon>Asteroideae</taxon>
        <taxon>Heliantheae alliance</taxon>
        <taxon>Millerieae</taxon>
        <taxon>Smallanthus</taxon>
    </lineage>
</organism>
<comment type="caution">
    <text evidence="1">The sequence shown here is derived from an EMBL/GenBank/DDBJ whole genome shotgun (WGS) entry which is preliminary data.</text>
</comment>
<gene>
    <name evidence="1" type="ORF">L1987_59515</name>
</gene>
<dbReference type="Proteomes" id="UP001056120">
    <property type="component" value="Linkage Group LG20"/>
</dbReference>
<reference evidence="1 2" key="2">
    <citation type="journal article" date="2022" name="Mol. Ecol. Resour.">
        <title>The genomes of chicory, endive, great burdock and yacon provide insights into Asteraceae paleo-polyploidization history and plant inulin production.</title>
        <authorList>
            <person name="Fan W."/>
            <person name="Wang S."/>
            <person name="Wang H."/>
            <person name="Wang A."/>
            <person name="Jiang F."/>
            <person name="Liu H."/>
            <person name="Zhao H."/>
            <person name="Xu D."/>
            <person name="Zhang Y."/>
        </authorList>
    </citation>
    <scope>NUCLEOTIDE SEQUENCE [LARGE SCALE GENOMIC DNA]</scope>
    <source>
        <strain evidence="2">cv. Yunnan</strain>
        <tissue evidence="1">Leaves</tissue>
    </source>
</reference>
<sequence length="368" mass="41220">MELADILGGGFSRFQLTTGAYYLCRRDFFEFIEAGKGTTGWFSVLVGDTTDHTEVRGWRKTGRPQPTDRSVTELNTVRCIIHGPESDHFYKIAEMSKPSFVNESGQFTSNIHETMKSVSLERRFQIGKNIESRSEEDSKDFHMDKHPIMTGKMNNTPGYVKCPRCRNVLPEPREVPVYKCGACDATLQSRSYKIAETSMPSSVDETRQFTSSIPDTMESVSLERRFQIGKFIQSRSEEDSKGFRKGEHPTITVETNNSKSPFVLCPRCRIILSEPPKVPVYKCGACGAKLRAGMSRKPVSHTVTEIDITSQTVTDTDTLSQTVFDTDKTSQTVTDTDTFSQTVSTTDIAGPTDTYTDTDTDIDIIKPK</sequence>
<protein>
    <submittedName>
        <fullName evidence="1">Uncharacterized protein</fullName>
    </submittedName>
</protein>
<accession>A0ACB9D6B8</accession>
<evidence type="ECO:0000313" key="1">
    <source>
        <dbReference type="EMBL" id="KAI3741837.1"/>
    </source>
</evidence>
<keyword evidence="2" id="KW-1185">Reference proteome</keyword>